<evidence type="ECO:0000313" key="2">
    <source>
        <dbReference type="EMBL" id="MFC5450418.1"/>
    </source>
</evidence>
<feature type="region of interest" description="Disordered" evidence="1">
    <location>
        <begin position="17"/>
        <end position="66"/>
    </location>
</feature>
<dbReference type="RefSeq" id="WP_270877768.1">
    <property type="nucleotide sequence ID" value="NZ_JAQFVF010000008.1"/>
</dbReference>
<dbReference type="Proteomes" id="UP001596044">
    <property type="component" value="Unassembled WGS sequence"/>
</dbReference>
<keyword evidence="3" id="KW-1185">Reference proteome</keyword>
<name>A0ABW0KAK9_9BACL</name>
<comment type="caution">
    <text evidence="2">The sequence shown here is derived from an EMBL/GenBank/DDBJ whole genome shotgun (WGS) entry which is preliminary data.</text>
</comment>
<organism evidence="2 3">
    <name type="scientific">Paenibacillus aestuarii</name>
    <dbReference type="NCBI Taxonomy" id="516965"/>
    <lineage>
        <taxon>Bacteria</taxon>
        <taxon>Bacillati</taxon>
        <taxon>Bacillota</taxon>
        <taxon>Bacilli</taxon>
        <taxon>Bacillales</taxon>
        <taxon>Paenibacillaceae</taxon>
        <taxon>Paenibacillus</taxon>
    </lineage>
</organism>
<accession>A0ABW0KAK9</accession>
<evidence type="ECO:0000256" key="1">
    <source>
        <dbReference type="SAM" id="MobiDB-lite"/>
    </source>
</evidence>
<sequence length="66" mass="7818">MFKHLLQKLIGSVLHSKKYHRRHSSSHFNRPYGNGYHNRHSSDHHSGYGHQQQGHGYYKNKYGRSS</sequence>
<dbReference type="EMBL" id="JBHSMJ010000025">
    <property type="protein sequence ID" value="MFC5450418.1"/>
    <property type="molecule type" value="Genomic_DNA"/>
</dbReference>
<protein>
    <submittedName>
        <fullName evidence="2">Uncharacterized protein</fullName>
    </submittedName>
</protein>
<evidence type="ECO:0000313" key="3">
    <source>
        <dbReference type="Proteomes" id="UP001596044"/>
    </source>
</evidence>
<feature type="compositionally biased region" description="Low complexity" evidence="1">
    <location>
        <begin position="48"/>
        <end position="57"/>
    </location>
</feature>
<gene>
    <name evidence="2" type="ORF">ACFPOG_19380</name>
</gene>
<proteinExistence type="predicted"/>
<reference evidence="3" key="1">
    <citation type="journal article" date="2019" name="Int. J. Syst. Evol. Microbiol.">
        <title>The Global Catalogue of Microorganisms (GCM) 10K type strain sequencing project: providing services to taxonomists for standard genome sequencing and annotation.</title>
        <authorList>
            <consortium name="The Broad Institute Genomics Platform"/>
            <consortium name="The Broad Institute Genome Sequencing Center for Infectious Disease"/>
            <person name="Wu L."/>
            <person name="Ma J."/>
        </authorList>
    </citation>
    <scope>NUCLEOTIDE SEQUENCE [LARGE SCALE GENOMIC DNA]</scope>
    <source>
        <strain evidence="3">KACC 11904</strain>
    </source>
</reference>